<evidence type="ECO:0000259" key="6">
    <source>
        <dbReference type="PROSITE" id="PS50983"/>
    </source>
</evidence>
<comment type="subcellular location">
    <subcellularLocation>
        <location evidence="1">Cell envelope</location>
    </subcellularLocation>
</comment>
<gene>
    <name evidence="7" type="ORF">FD22_GL001178</name>
</gene>
<dbReference type="PANTHER" id="PTHR30532">
    <property type="entry name" value="IRON III DICITRATE-BINDING PERIPLASMIC PROTEIN"/>
    <property type="match status" value="1"/>
</dbReference>
<dbReference type="GeneID" id="65915854"/>
<protein>
    <submittedName>
        <fullName evidence="7">Iron compound ABC transporter, iron compound-binding protein</fullName>
    </submittedName>
</protein>
<accession>A0A0R1FII0</accession>
<name>A0A0R1FII0_9LACO</name>
<comment type="caution">
    <text evidence="7">The sequence shown here is derived from an EMBL/GenBank/DDBJ whole genome shotgun (WGS) entry which is preliminary data.</text>
</comment>
<dbReference type="eggNOG" id="COG0614">
    <property type="taxonomic scope" value="Bacteria"/>
</dbReference>
<evidence type="ECO:0000313" key="7">
    <source>
        <dbReference type="EMBL" id="KRK19140.1"/>
    </source>
</evidence>
<comment type="similarity">
    <text evidence="2">Belongs to the bacterial solute-binding protein 8 family.</text>
</comment>
<evidence type="ECO:0000256" key="4">
    <source>
        <dbReference type="ARBA" id="ARBA00022729"/>
    </source>
</evidence>
<evidence type="ECO:0000256" key="3">
    <source>
        <dbReference type="ARBA" id="ARBA00022448"/>
    </source>
</evidence>
<dbReference type="Proteomes" id="UP000051181">
    <property type="component" value="Unassembled WGS sequence"/>
</dbReference>
<dbReference type="PANTHER" id="PTHR30532:SF26">
    <property type="entry name" value="IRON(3+)-HYDROXAMATE-BINDING PROTEIN FHUD"/>
    <property type="match status" value="1"/>
</dbReference>
<feature type="signal peptide" evidence="5">
    <location>
        <begin position="1"/>
        <end position="29"/>
    </location>
</feature>
<dbReference type="PATRIC" id="fig|913848.6.peg.1215"/>
<dbReference type="GO" id="GO:1901678">
    <property type="term" value="P:iron coordination entity transport"/>
    <property type="evidence" value="ECO:0007669"/>
    <property type="project" value="UniProtKB-ARBA"/>
</dbReference>
<evidence type="ECO:0000256" key="1">
    <source>
        <dbReference type="ARBA" id="ARBA00004196"/>
    </source>
</evidence>
<keyword evidence="4 5" id="KW-0732">Signal</keyword>
<organism evidence="7 8">
    <name type="scientific">Loigolactobacillus coryniformis subsp. coryniformis KCTC 3167 = DSM 20001</name>
    <dbReference type="NCBI Taxonomy" id="913848"/>
    <lineage>
        <taxon>Bacteria</taxon>
        <taxon>Bacillati</taxon>
        <taxon>Bacillota</taxon>
        <taxon>Bacilli</taxon>
        <taxon>Lactobacillales</taxon>
        <taxon>Lactobacillaceae</taxon>
        <taxon>Loigolactobacillus</taxon>
    </lineage>
</organism>
<feature type="chain" id="PRO_5006403959" evidence="5">
    <location>
        <begin position="30"/>
        <end position="309"/>
    </location>
</feature>
<dbReference type="Gene3D" id="3.40.50.1980">
    <property type="entry name" value="Nitrogenase molybdenum iron protein domain"/>
    <property type="match status" value="2"/>
</dbReference>
<sequence>MSKKFQRFVSVLLAAFALLVIFLPRPVVAADTHAFKAANGTIQVPNHPKRVVAGLYLGQVMALGVNVVGSTKLEMANPYLDQAKIKSMTDVGTPMSAEAVLKLKPDLIITNNESDTKKMEKIAPTVQIPYQKTQQFTSSMNYFAKLLNRPKQAKAFKKSFNTAAKKQIKRLNAAKISRKSTFGVYEMQSNKLYAYGSGFSRGAQAMLALGFKLSKPLQKVDSGAGFKEISVESLPKYQAHYMFVTTSSTKGQKDPVLVAMKKNPIWKSLAAVKANRVIELPFNKMYYYDPYATRAQLKIVTDALIKADK</sequence>
<dbReference type="Pfam" id="PF01497">
    <property type="entry name" value="Peripla_BP_2"/>
    <property type="match status" value="1"/>
</dbReference>
<dbReference type="EMBL" id="AZCN01000003">
    <property type="protein sequence ID" value="KRK19140.1"/>
    <property type="molecule type" value="Genomic_DNA"/>
</dbReference>
<evidence type="ECO:0000256" key="5">
    <source>
        <dbReference type="SAM" id="SignalP"/>
    </source>
</evidence>
<dbReference type="GO" id="GO:0030288">
    <property type="term" value="C:outer membrane-bounded periplasmic space"/>
    <property type="evidence" value="ECO:0007669"/>
    <property type="project" value="TreeGrafter"/>
</dbReference>
<evidence type="ECO:0000313" key="8">
    <source>
        <dbReference type="Proteomes" id="UP000051181"/>
    </source>
</evidence>
<proteinExistence type="inferred from homology"/>
<dbReference type="SUPFAM" id="SSF53807">
    <property type="entry name" value="Helical backbone' metal receptor"/>
    <property type="match status" value="1"/>
</dbReference>
<keyword evidence="3" id="KW-0813">Transport</keyword>
<dbReference type="InterPro" id="IPR051313">
    <property type="entry name" value="Bact_iron-sidero_bind"/>
</dbReference>
<dbReference type="InterPro" id="IPR002491">
    <property type="entry name" value="ABC_transptr_periplasmic_BD"/>
</dbReference>
<feature type="domain" description="Fe/B12 periplasmic-binding" evidence="6">
    <location>
        <begin position="48"/>
        <end position="308"/>
    </location>
</feature>
<dbReference type="AlphaFoldDB" id="A0A0R1FII0"/>
<dbReference type="PROSITE" id="PS50983">
    <property type="entry name" value="FE_B12_PBP"/>
    <property type="match status" value="1"/>
</dbReference>
<dbReference type="RefSeq" id="WP_010011335.1">
    <property type="nucleotide sequence ID" value="NZ_AZCN01000003.1"/>
</dbReference>
<reference evidence="7 8" key="1">
    <citation type="journal article" date="2015" name="Genome Announc.">
        <title>Expanding the biotechnology potential of lactobacilli through comparative genomics of 213 strains and associated genera.</title>
        <authorList>
            <person name="Sun Z."/>
            <person name="Harris H.M."/>
            <person name="McCann A."/>
            <person name="Guo C."/>
            <person name="Argimon S."/>
            <person name="Zhang W."/>
            <person name="Yang X."/>
            <person name="Jeffery I.B."/>
            <person name="Cooney J.C."/>
            <person name="Kagawa T.F."/>
            <person name="Liu W."/>
            <person name="Song Y."/>
            <person name="Salvetti E."/>
            <person name="Wrobel A."/>
            <person name="Rasinkangas P."/>
            <person name="Parkhill J."/>
            <person name="Rea M.C."/>
            <person name="O'Sullivan O."/>
            <person name="Ritari J."/>
            <person name="Douillard F.P."/>
            <person name="Paul Ross R."/>
            <person name="Yang R."/>
            <person name="Briner A.E."/>
            <person name="Felis G.E."/>
            <person name="de Vos W.M."/>
            <person name="Barrangou R."/>
            <person name="Klaenhammer T.R."/>
            <person name="Caufield P.W."/>
            <person name="Cui Y."/>
            <person name="Zhang H."/>
            <person name="O'Toole P.W."/>
        </authorList>
    </citation>
    <scope>NUCLEOTIDE SEQUENCE [LARGE SCALE GENOMIC DNA]</scope>
    <source>
        <strain evidence="7 8">DSM 20001</strain>
    </source>
</reference>
<evidence type="ECO:0000256" key="2">
    <source>
        <dbReference type="ARBA" id="ARBA00008814"/>
    </source>
</evidence>